<evidence type="ECO:0000313" key="1">
    <source>
        <dbReference type="EMBL" id="JAH10908.1"/>
    </source>
</evidence>
<protein>
    <submittedName>
        <fullName evidence="1">Uncharacterized protein</fullName>
    </submittedName>
</protein>
<proteinExistence type="predicted"/>
<sequence>MSCIELHSVHQAMEKPKHLLSGSKSRNWIF</sequence>
<accession>A0A0E9Q489</accession>
<reference evidence="1" key="2">
    <citation type="journal article" date="2015" name="Fish Shellfish Immunol.">
        <title>Early steps in the European eel (Anguilla anguilla)-Vibrio vulnificus interaction in the gills: Role of the RtxA13 toxin.</title>
        <authorList>
            <person name="Callol A."/>
            <person name="Pajuelo D."/>
            <person name="Ebbesson L."/>
            <person name="Teles M."/>
            <person name="MacKenzie S."/>
            <person name="Amaro C."/>
        </authorList>
    </citation>
    <scope>NUCLEOTIDE SEQUENCE</scope>
</reference>
<dbReference type="EMBL" id="GBXM01097669">
    <property type="protein sequence ID" value="JAH10908.1"/>
    <property type="molecule type" value="Transcribed_RNA"/>
</dbReference>
<name>A0A0E9Q489_ANGAN</name>
<reference evidence="1" key="1">
    <citation type="submission" date="2014-11" db="EMBL/GenBank/DDBJ databases">
        <authorList>
            <person name="Amaro Gonzalez C."/>
        </authorList>
    </citation>
    <scope>NUCLEOTIDE SEQUENCE</scope>
</reference>
<dbReference type="AlphaFoldDB" id="A0A0E9Q489"/>
<organism evidence="1">
    <name type="scientific">Anguilla anguilla</name>
    <name type="common">European freshwater eel</name>
    <name type="synonym">Muraena anguilla</name>
    <dbReference type="NCBI Taxonomy" id="7936"/>
    <lineage>
        <taxon>Eukaryota</taxon>
        <taxon>Metazoa</taxon>
        <taxon>Chordata</taxon>
        <taxon>Craniata</taxon>
        <taxon>Vertebrata</taxon>
        <taxon>Euteleostomi</taxon>
        <taxon>Actinopterygii</taxon>
        <taxon>Neopterygii</taxon>
        <taxon>Teleostei</taxon>
        <taxon>Anguilliformes</taxon>
        <taxon>Anguillidae</taxon>
        <taxon>Anguilla</taxon>
    </lineage>
</organism>